<gene>
    <name evidence="1" type="ORF">G1H10_13590</name>
</gene>
<accession>A0A6L9S934</accession>
<proteinExistence type="predicted"/>
<protein>
    <submittedName>
        <fullName evidence="1">Uncharacterized protein</fullName>
    </submittedName>
</protein>
<evidence type="ECO:0000313" key="1">
    <source>
        <dbReference type="EMBL" id="NEE01201.1"/>
    </source>
</evidence>
<reference evidence="1 2" key="1">
    <citation type="submission" date="2020-02" db="EMBL/GenBank/DDBJ databases">
        <authorList>
            <person name="Li X.-J."/>
            <person name="Han X.-M."/>
        </authorList>
    </citation>
    <scope>NUCLEOTIDE SEQUENCE [LARGE SCALE GENOMIC DNA]</scope>
    <source>
        <strain evidence="1 2">CCTCC AB 2017055</strain>
    </source>
</reference>
<dbReference type="EMBL" id="JAAGOA010000008">
    <property type="protein sequence ID" value="NEE01201.1"/>
    <property type="molecule type" value="Genomic_DNA"/>
</dbReference>
<name>A0A6L9S934_9ACTN</name>
<dbReference type="AlphaFoldDB" id="A0A6L9S934"/>
<comment type="caution">
    <text evidence="1">The sequence shown here is derived from an EMBL/GenBank/DDBJ whole genome shotgun (WGS) entry which is preliminary data.</text>
</comment>
<organism evidence="1 2">
    <name type="scientific">Phytoactinopolyspora halotolerans</name>
    <dbReference type="NCBI Taxonomy" id="1981512"/>
    <lineage>
        <taxon>Bacteria</taxon>
        <taxon>Bacillati</taxon>
        <taxon>Actinomycetota</taxon>
        <taxon>Actinomycetes</taxon>
        <taxon>Jiangellales</taxon>
        <taxon>Jiangellaceae</taxon>
        <taxon>Phytoactinopolyspora</taxon>
    </lineage>
</organism>
<keyword evidence="2" id="KW-1185">Reference proteome</keyword>
<sequence length="1048" mass="115814">MITDEPDEELFDHLVIEFLDRGRRAVEFLHAARQLLAMPPGSVTRQAALIGYCMREAMKAIPESQDVDGIGTWKTRSRAVVDAKHSFELIRGLPGEDEESALDNLLAKIDDMALTHEQDRVHQQRLIAVIVNRTGAEPLTRGTDPVRTYQDLIDRCDRAVHGAVTFEEAQQLWIDCMAVLHQLFLPPEVRHRELDALADLDSPDNDDAATVLSLVAGPNHLRRFLSRIKTVAWFSLLDESGVLEPPTSQAAWPVFAAVGALKDLDQAGLAAALQRMFDRWGADDRQAWYIARAAVDLGVHGRKLVLTALGRHPKTAGLVHLAIEAVRNADPADEFVTSVADIALNQTTGSVGLVEILTRPFINGVTAENYASRIHILCFKLRKVPLDDVNRHDLIRDRSGSIEEPRDHYQDDRFAILLRALLECLRRALDVVDATSVLDAIEPLPDGLADRVRVWLLGRATGIDRATLISEIGRAIAARPPTGDDLRLIERITSEGDVGDYVQEWAQVLPTPPTAAELGTVLAKRDVPREWIRVHHWSGLLPSEVTATWSSANAVLSGIYGEPSKVSLQRRRSVELSAGRSPLGEDEIRAMPVDEAARRIASWRQDPNDWLVSARELGRTLEAVVKAEPTPWASEPLKLVGLLHHPTYIHHYLRGLAASGNLVGLPIDKLFEAMALIRTRPWAAIPLGDDSFDFDGDWRGVEGALVDLIKSLAGSDVGFADRREEAWAILLTEVSRREEPSGIVEGASDALELAINRPCTRALEAVLVLMGHEFRVEQTVRPEALDLLASVLALTGSDGALHRAILAPRIGFLRHIAPNWVDQHREQLFGEAAPAELGQLTVDLALKWGQPNNWLLEQFTERIKDAVRRGVEHALDQYLIAMLRGVPGYGVQVAADFLSSINELSAAGENLGRLLRADDAPAPAVTVAIEFWSQVLAAKTAKDLVGFGWLSEVNMLDDAKWAELTLQTLMVSRGRIDWSHKVAERASNIPVTTTTLKILNQLVRGLTDEWDRRQAAEAAVDLLNKATELAETPECRRLRNTLLERGLI</sequence>
<dbReference type="Proteomes" id="UP000475214">
    <property type="component" value="Unassembled WGS sequence"/>
</dbReference>
<evidence type="ECO:0000313" key="2">
    <source>
        <dbReference type="Proteomes" id="UP000475214"/>
    </source>
</evidence>
<dbReference type="RefSeq" id="WP_163738359.1">
    <property type="nucleotide sequence ID" value="NZ_JAAGOA010000008.1"/>
</dbReference>